<reference evidence="2" key="1">
    <citation type="submission" date="2016-09" db="EMBL/GenBank/DDBJ databases">
        <authorList>
            <person name="Wan X."/>
            <person name="Hou S."/>
        </authorList>
    </citation>
    <scope>NUCLEOTIDE SEQUENCE [LARGE SCALE GENOMIC DNA]</scope>
    <source>
        <strain evidence="2">KH87</strain>
    </source>
</reference>
<dbReference type="EMBL" id="MKEK01000001">
    <property type="protein sequence ID" value="OEY70053.1"/>
    <property type="molecule type" value="Genomic_DNA"/>
</dbReference>
<gene>
    <name evidence="1" type="ORF">BI198_11095</name>
</gene>
<protein>
    <submittedName>
        <fullName evidence="1">Uncharacterized protein</fullName>
    </submittedName>
</protein>
<dbReference type="AlphaFoldDB" id="A0A1E7Q7K1"/>
<accession>A0A1E7Q7K1</accession>
<sequence length="70" mass="7858">MRHEALDAAFKQNQHDIYALNTQKMVQLWGVEQKSKAKNQQQVEANFLQLTAIPSAHASGSSRFGVRSNC</sequence>
<organism evidence="1 2">
    <name type="scientific">Rheinheimera salexigens</name>
    <dbReference type="NCBI Taxonomy" id="1628148"/>
    <lineage>
        <taxon>Bacteria</taxon>
        <taxon>Pseudomonadati</taxon>
        <taxon>Pseudomonadota</taxon>
        <taxon>Gammaproteobacteria</taxon>
        <taxon>Chromatiales</taxon>
        <taxon>Chromatiaceae</taxon>
        <taxon>Rheinheimera</taxon>
    </lineage>
</organism>
<dbReference type="STRING" id="1628148.BI198_11095"/>
<name>A0A1E7Q7K1_9GAMM</name>
<evidence type="ECO:0000313" key="1">
    <source>
        <dbReference type="EMBL" id="OEY70053.1"/>
    </source>
</evidence>
<comment type="caution">
    <text evidence="1">The sequence shown here is derived from an EMBL/GenBank/DDBJ whole genome shotgun (WGS) entry which is preliminary data.</text>
</comment>
<dbReference type="Proteomes" id="UP000242258">
    <property type="component" value="Unassembled WGS sequence"/>
</dbReference>
<evidence type="ECO:0000313" key="2">
    <source>
        <dbReference type="Proteomes" id="UP000242258"/>
    </source>
</evidence>
<proteinExistence type="predicted"/>
<keyword evidence="2" id="KW-1185">Reference proteome</keyword>